<keyword evidence="1" id="KW-0472">Membrane</keyword>
<accession>A0A843X3Y5</accession>
<gene>
    <name evidence="2" type="ORF">Taro_047490</name>
</gene>
<feature type="transmembrane region" description="Helical" evidence="1">
    <location>
        <begin position="12"/>
        <end position="29"/>
    </location>
</feature>
<name>A0A843X3Y5_COLES</name>
<comment type="caution">
    <text evidence="2">The sequence shown here is derived from an EMBL/GenBank/DDBJ whole genome shotgun (WGS) entry which is preliminary data.</text>
</comment>
<keyword evidence="1" id="KW-0812">Transmembrane</keyword>
<protein>
    <submittedName>
        <fullName evidence="2">Uncharacterized protein</fullName>
    </submittedName>
</protein>
<keyword evidence="1" id="KW-1133">Transmembrane helix</keyword>
<dbReference type="EMBL" id="NMUH01006140">
    <property type="protein sequence ID" value="MQM14558.1"/>
    <property type="molecule type" value="Genomic_DNA"/>
</dbReference>
<dbReference type="OrthoDB" id="10357910at2759"/>
<reference evidence="2" key="1">
    <citation type="submission" date="2017-07" db="EMBL/GenBank/DDBJ databases">
        <title>Taro Niue Genome Assembly and Annotation.</title>
        <authorList>
            <person name="Atibalentja N."/>
            <person name="Keating K."/>
            <person name="Fields C.J."/>
        </authorList>
    </citation>
    <scope>NUCLEOTIDE SEQUENCE</scope>
    <source>
        <strain evidence="2">Niue_2</strain>
        <tissue evidence="2">Leaf</tissue>
    </source>
</reference>
<dbReference type="Proteomes" id="UP000652761">
    <property type="component" value="Unassembled WGS sequence"/>
</dbReference>
<organism evidence="2 3">
    <name type="scientific">Colocasia esculenta</name>
    <name type="common">Wild taro</name>
    <name type="synonym">Arum esculentum</name>
    <dbReference type="NCBI Taxonomy" id="4460"/>
    <lineage>
        <taxon>Eukaryota</taxon>
        <taxon>Viridiplantae</taxon>
        <taxon>Streptophyta</taxon>
        <taxon>Embryophyta</taxon>
        <taxon>Tracheophyta</taxon>
        <taxon>Spermatophyta</taxon>
        <taxon>Magnoliopsida</taxon>
        <taxon>Liliopsida</taxon>
        <taxon>Araceae</taxon>
        <taxon>Aroideae</taxon>
        <taxon>Colocasieae</taxon>
        <taxon>Colocasia</taxon>
    </lineage>
</organism>
<sequence length="125" mass="13802">MDSPAGTGRACMLFFFFFFFFVTATWCLFSCRPSHPCFRAGCPNAVEIATGNWARRDMSLEANRNTVHGHGRVFLGTDNTAGRDQEIYVNDNNVYTGWGSQVRMGAGNSAGGDMRMNVSGNRVGW</sequence>
<evidence type="ECO:0000313" key="2">
    <source>
        <dbReference type="EMBL" id="MQM14558.1"/>
    </source>
</evidence>
<evidence type="ECO:0000256" key="1">
    <source>
        <dbReference type="SAM" id="Phobius"/>
    </source>
</evidence>
<dbReference type="AlphaFoldDB" id="A0A843X3Y5"/>
<evidence type="ECO:0000313" key="3">
    <source>
        <dbReference type="Proteomes" id="UP000652761"/>
    </source>
</evidence>
<proteinExistence type="predicted"/>
<keyword evidence="3" id="KW-1185">Reference proteome</keyword>